<organism evidence="4 5">
    <name type="scientific">Xylanibacter ruminicola</name>
    <name type="common">Prevotella ruminicola</name>
    <dbReference type="NCBI Taxonomy" id="839"/>
    <lineage>
        <taxon>Bacteria</taxon>
        <taxon>Pseudomonadati</taxon>
        <taxon>Bacteroidota</taxon>
        <taxon>Bacteroidia</taxon>
        <taxon>Bacteroidales</taxon>
        <taxon>Prevotellaceae</taxon>
        <taxon>Xylanibacter</taxon>
    </lineage>
</organism>
<feature type="compositionally biased region" description="Gly residues" evidence="2">
    <location>
        <begin position="149"/>
        <end position="159"/>
    </location>
</feature>
<dbReference type="InterPro" id="IPR010992">
    <property type="entry name" value="IHF-like_DNA-bd_dom_sf"/>
</dbReference>
<feature type="domain" description="HU" evidence="3">
    <location>
        <begin position="20"/>
        <end position="117"/>
    </location>
</feature>
<proteinExistence type="predicted"/>
<dbReference type="Pfam" id="PF18291">
    <property type="entry name" value="HU-HIG"/>
    <property type="match status" value="1"/>
</dbReference>
<keyword evidence="1 4" id="KW-0238">DNA-binding</keyword>
<evidence type="ECO:0000256" key="2">
    <source>
        <dbReference type="SAM" id="MobiDB-lite"/>
    </source>
</evidence>
<evidence type="ECO:0000313" key="4">
    <source>
        <dbReference type="EMBL" id="MBE6270285.1"/>
    </source>
</evidence>
<name>A0A9D5NZD2_XYLRU</name>
<protein>
    <submittedName>
        <fullName evidence="4">DNA-binding protein</fullName>
    </submittedName>
</protein>
<gene>
    <name evidence="4" type="ORF">E7101_04970</name>
</gene>
<dbReference type="AlphaFoldDB" id="A0A9D5NZD2"/>
<dbReference type="SUPFAM" id="SSF47729">
    <property type="entry name" value="IHF-like DNA-binding proteins"/>
    <property type="match status" value="1"/>
</dbReference>
<reference evidence="4" key="1">
    <citation type="submission" date="2019-04" db="EMBL/GenBank/DDBJ databases">
        <title>Evolution of Biomass-Degrading Anaerobic Consortia Revealed by Metagenomics.</title>
        <authorList>
            <person name="Peng X."/>
        </authorList>
    </citation>
    <scope>NUCLEOTIDE SEQUENCE</scope>
    <source>
        <strain evidence="4">SIG140</strain>
    </source>
</reference>
<dbReference type="InterPro" id="IPR041607">
    <property type="entry name" value="HU-HIG"/>
</dbReference>
<sequence length="170" mass="18089">MVRYILQQIKITSHKYFGGWFAKNVVEETIDLDGLAEHMSNHNSPYSKGVIKGLLTDMIGCIKELLLEGKNVKIDDLAIFSLGIKNKEMALKEEDFSVSKNIAGVKLKARATGDLMSKNLNLEATLKRVSTPGTSPSPSPLDPTPSSGGSNGGNTGGSSGNEPIDGPNGD</sequence>
<feature type="region of interest" description="Disordered" evidence="2">
    <location>
        <begin position="128"/>
        <end position="170"/>
    </location>
</feature>
<evidence type="ECO:0000313" key="5">
    <source>
        <dbReference type="Proteomes" id="UP000806522"/>
    </source>
</evidence>
<accession>A0A9D5NZD2</accession>
<evidence type="ECO:0000259" key="3">
    <source>
        <dbReference type="Pfam" id="PF18291"/>
    </source>
</evidence>
<comment type="caution">
    <text evidence="4">The sequence shown here is derived from an EMBL/GenBank/DDBJ whole genome shotgun (WGS) entry which is preliminary data.</text>
</comment>
<evidence type="ECO:0000256" key="1">
    <source>
        <dbReference type="ARBA" id="ARBA00023125"/>
    </source>
</evidence>
<dbReference type="EMBL" id="SUYC01000004">
    <property type="protein sequence ID" value="MBE6270285.1"/>
    <property type="molecule type" value="Genomic_DNA"/>
</dbReference>
<dbReference type="GO" id="GO:0003677">
    <property type="term" value="F:DNA binding"/>
    <property type="evidence" value="ECO:0007669"/>
    <property type="project" value="UniProtKB-KW"/>
</dbReference>
<dbReference type="Proteomes" id="UP000806522">
    <property type="component" value="Unassembled WGS sequence"/>
</dbReference>